<dbReference type="Gene3D" id="3.90.50.10">
    <property type="entry name" value="Photosynthetic Reaction Center, subunit H, domain 2"/>
    <property type="match status" value="2"/>
</dbReference>
<dbReference type="GO" id="GO:0030077">
    <property type="term" value="C:plasma membrane light-harvesting complex"/>
    <property type="evidence" value="ECO:0007669"/>
    <property type="project" value="InterPro"/>
</dbReference>
<keyword evidence="3" id="KW-1185">Reference proteome</keyword>
<dbReference type="RefSeq" id="WP_075586100.1">
    <property type="nucleotide sequence ID" value="NZ_MSYM01000011.1"/>
</dbReference>
<dbReference type="STRING" id="81479.RA876_02930"/>
<dbReference type="Pfam" id="PF05239">
    <property type="entry name" value="PRC"/>
    <property type="match status" value="1"/>
</dbReference>
<dbReference type="InterPro" id="IPR027275">
    <property type="entry name" value="PRC-brl_dom"/>
</dbReference>
<organism evidence="2 3">
    <name type="scientific">Rhodoferax antarcticus ANT.BR</name>
    <dbReference type="NCBI Taxonomy" id="1111071"/>
    <lineage>
        <taxon>Bacteria</taxon>
        <taxon>Pseudomonadati</taxon>
        <taxon>Pseudomonadota</taxon>
        <taxon>Betaproteobacteria</taxon>
        <taxon>Burkholderiales</taxon>
        <taxon>Comamonadaceae</taxon>
        <taxon>Rhodoferax</taxon>
    </lineage>
</organism>
<evidence type="ECO:0000259" key="1">
    <source>
        <dbReference type="Pfam" id="PF05239"/>
    </source>
</evidence>
<dbReference type="InterPro" id="IPR011033">
    <property type="entry name" value="PRC_barrel-like_sf"/>
</dbReference>
<proteinExistence type="predicted"/>
<dbReference type="AlphaFoldDB" id="A0A1Q8YG35"/>
<feature type="domain" description="PRC-barrel" evidence="1">
    <location>
        <begin position="6"/>
        <end position="75"/>
    </location>
</feature>
<protein>
    <recommendedName>
        <fullName evidence="1">PRC-barrel domain-containing protein</fullName>
    </recommendedName>
</protein>
<gene>
    <name evidence="2" type="ORF">BLL52_1698</name>
</gene>
<dbReference type="Proteomes" id="UP000185911">
    <property type="component" value="Unassembled WGS sequence"/>
</dbReference>
<dbReference type="EMBL" id="MSYM01000011">
    <property type="protein sequence ID" value="OLP06952.1"/>
    <property type="molecule type" value="Genomic_DNA"/>
</dbReference>
<evidence type="ECO:0000313" key="3">
    <source>
        <dbReference type="Proteomes" id="UP000185911"/>
    </source>
</evidence>
<name>A0A1Q8YG35_9BURK</name>
<dbReference type="SUPFAM" id="SSF50346">
    <property type="entry name" value="PRC-barrel domain"/>
    <property type="match status" value="2"/>
</dbReference>
<dbReference type="InterPro" id="IPR014747">
    <property type="entry name" value="Bac_photo_RC_H_C"/>
</dbReference>
<sequence>MLRSMKDLKGYTIGATDGEIGHVTDFFFDDQRWTVRFLVVETGSWLLSRKVLISPYSLLKADWEHKRLPVRITRDEVKNSPDIDTNQPVSRQHEVQYADYYGYPYYWGGDGLWGTGLYNPGMAPPPGLDPETLAEVRTEVADVYARAESTLRQNDDPHLRSCQAVLGNHLEATDGDIGHVQGMLVEEDSWSIRYLVADTSNWWLGHQVLIPPDWVSDIRWADSRVSVNLTRELIQDSPRYDPATEFTRQQEHDLYRHYERPNYWEREHNSAPHGS</sequence>
<comment type="caution">
    <text evidence="2">The sequence shown here is derived from an EMBL/GenBank/DDBJ whole genome shotgun (WGS) entry which is preliminary data.</text>
</comment>
<dbReference type="GO" id="GO:0019684">
    <property type="term" value="P:photosynthesis, light reaction"/>
    <property type="evidence" value="ECO:0007669"/>
    <property type="project" value="InterPro"/>
</dbReference>
<reference evidence="2 3" key="1">
    <citation type="submission" date="2017-01" db="EMBL/GenBank/DDBJ databases">
        <title>Genome sequence of Rhodoferax antarcticus ANT.BR, a psychrophilic purple nonsulfur bacterium from an Antarctic microbial mat.</title>
        <authorList>
            <person name="Baker J."/>
            <person name="Riester C."/>
            <person name="Skinner B."/>
            <person name="Newell A."/>
            <person name="Swingley W."/>
            <person name="Madigan M."/>
            <person name="Jung D."/>
            <person name="Asao M."/>
            <person name="Chen M."/>
            <person name="Loughlin P."/>
            <person name="Pan H."/>
            <person name="Lin S."/>
            <person name="Li N."/>
            <person name="Shaw J."/>
            <person name="Prado M."/>
            <person name="Sherman C."/>
            <person name="Li X."/>
            <person name="Tang J."/>
            <person name="Blankenship R."/>
            <person name="Zhao T."/>
            <person name="Touchman J."/>
            <person name="Sattley M."/>
        </authorList>
    </citation>
    <scope>NUCLEOTIDE SEQUENCE [LARGE SCALE GENOMIC DNA]</scope>
    <source>
        <strain evidence="2 3">ANT.BR</strain>
    </source>
</reference>
<evidence type="ECO:0000313" key="2">
    <source>
        <dbReference type="EMBL" id="OLP06952.1"/>
    </source>
</evidence>
<accession>A0A1Q8YG35</accession>